<comment type="caution">
    <text evidence="2">The sequence shown here is derived from an EMBL/GenBank/DDBJ whole genome shotgun (WGS) entry which is preliminary data.</text>
</comment>
<evidence type="ECO:0000256" key="1">
    <source>
        <dbReference type="ARBA" id="ARBA00005598"/>
    </source>
</evidence>
<reference evidence="2 3" key="1">
    <citation type="submission" date="2018-03" db="EMBL/GenBank/DDBJ databases">
        <title>Draft genome sequence of Rohu Carp (Labeo rohita).</title>
        <authorList>
            <person name="Das P."/>
            <person name="Kushwaha B."/>
            <person name="Joshi C.G."/>
            <person name="Kumar D."/>
            <person name="Nagpure N.S."/>
            <person name="Sahoo L."/>
            <person name="Das S.P."/>
            <person name="Bit A."/>
            <person name="Patnaik S."/>
            <person name="Meher P.K."/>
            <person name="Jayasankar P."/>
            <person name="Koringa P.G."/>
            <person name="Patel N.V."/>
            <person name="Hinsu A.T."/>
            <person name="Kumar R."/>
            <person name="Pandey M."/>
            <person name="Agarwal S."/>
            <person name="Srivastava S."/>
            <person name="Singh M."/>
            <person name="Iquebal M.A."/>
            <person name="Jaiswal S."/>
            <person name="Angadi U.B."/>
            <person name="Kumar N."/>
            <person name="Raza M."/>
            <person name="Shah T.M."/>
            <person name="Rai A."/>
            <person name="Jena J.K."/>
        </authorList>
    </citation>
    <scope>NUCLEOTIDE SEQUENCE [LARGE SCALE GENOMIC DNA]</scope>
    <source>
        <strain evidence="2">DASCIFA01</strain>
        <tissue evidence="2">Testis</tissue>
    </source>
</reference>
<proteinExistence type="inferred from homology"/>
<sequence>MVLDVFILFSGSRNGEERQEWNNTEKIAFGDGQLSGLRMDELQDVQLTEIKPLLTDKNGQNFQDFDCQEHDIETPHGVLHVTLRGTPKGNRPVILTYHDIGLNRKSSHMFKVPVFLWQNVSL</sequence>
<accession>A0A498NGE8</accession>
<dbReference type="STRING" id="84645.A0A498NGE8"/>
<dbReference type="Proteomes" id="UP000290572">
    <property type="component" value="Unassembled WGS sequence"/>
</dbReference>
<dbReference type="PANTHER" id="PTHR11034">
    <property type="entry name" value="N-MYC DOWNSTREAM REGULATED"/>
    <property type="match status" value="1"/>
</dbReference>
<organism evidence="2 3">
    <name type="scientific">Labeo rohita</name>
    <name type="common">Indian major carp</name>
    <name type="synonym">Cyprinus rohita</name>
    <dbReference type="NCBI Taxonomy" id="84645"/>
    <lineage>
        <taxon>Eukaryota</taxon>
        <taxon>Metazoa</taxon>
        <taxon>Chordata</taxon>
        <taxon>Craniata</taxon>
        <taxon>Vertebrata</taxon>
        <taxon>Euteleostomi</taxon>
        <taxon>Actinopterygii</taxon>
        <taxon>Neopterygii</taxon>
        <taxon>Teleostei</taxon>
        <taxon>Ostariophysi</taxon>
        <taxon>Cypriniformes</taxon>
        <taxon>Cyprinidae</taxon>
        <taxon>Labeoninae</taxon>
        <taxon>Labeonini</taxon>
        <taxon>Labeo</taxon>
    </lineage>
</organism>
<evidence type="ECO:0000313" key="2">
    <source>
        <dbReference type="EMBL" id="RXN30913.1"/>
    </source>
</evidence>
<dbReference type="Gene3D" id="3.40.50.1820">
    <property type="entry name" value="alpha/beta hydrolase"/>
    <property type="match status" value="1"/>
</dbReference>
<dbReference type="EMBL" id="QBIY01011541">
    <property type="protein sequence ID" value="RXN30913.1"/>
    <property type="molecule type" value="Genomic_DNA"/>
</dbReference>
<dbReference type="InterPro" id="IPR004142">
    <property type="entry name" value="NDRG"/>
</dbReference>
<dbReference type="Pfam" id="PF03096">
    <property type="entry name" value="Ndr"/>
    <property type="match status" value="1"/>
</dbReference>
<dbReference type="AlphaFoldDB" id="A0A498NGE8"/>
<keyword evidence="3" id="KW-1185">Reference proteome</keyword>
<gene>
    <name evidence="2" type="ORF">ROHU_017421</name>
</gene>
<evidence type="ECO:0000313" key="3">
    <source>
        <dbReference type="Proteomes" id="UP000290572"/>
    </source>
</evidence>
<name>A0A498NGE8_LABRO</name>
<comment type="similarity">
    <text evidence="1">Belongs to the NDRG family.</text>
</comment>
<dbReference type="InterPro" id="IPR029058">
    <property type="entry name" value="AB_hydrolase_fold"/>
</dbReference>
<protein>
    <submittedName>
        <fullName evidence="2">NDRG3-like isoform X1</fullName>
    </submittedName>
</protein>